<keyword evidence="1" id="KW-0732">Signal</keyword>
<sequence length="205" mass="22627">MKKKILTTLCLIGFISLSNAQESSSTGARFGLKGGVNFTNLYVDDVDDTNMLTSFNAGVFVELPITQGVAIVPELNYSRKGSEVQNTILTETYKSKFKLSYLEMPVLLKLNLVPNFNLHAGPYVAYLLNAKTDVVDENGDRVESFEYDTDDFNKLDFGLSAGLGFDFNNFGIGARYNYGLSEIDKDNNANGAKNSAFNLYVALKF</sequence>
<dbReference type="InterPro" id="IPR011250">
    <property type="entry name" value="OMP/PagP_B-barrel"/>
</dbReference>
<dbReference type="STRING" id="683124.SAMN05444337_2472"/>
<reference evidence="3 4" key="1">
    <citation type="submission" date="2016-11" db="EMBL/GenBank/DDBJ databases">
        <authorList>
            <person name="Jaros S."/>
            <person name="Januszkiewicz K."/>
            <person name="Wedrychowicz H."/>
        </authorList>
    </citation>
    <scope>NUCLEOTIDE SEQUENCE [LARGE SCALE GENOMIC DNA]</scope>
    <source>
        <strain evidence="3 4">DSM 22807</strain>
    </source>
</reference>
<proteinExistence type="predicted"/>
<protein>
    <submittedName>
        <fullName evidence="3">Outer membrane protein beta-barrel domain-containing protein</fullName>
    </submittedName>
</protein>
<feature type="chain" id="PRO_5012951874" evidence="1">
    <location>
        <begin position="21"/>
        <end position="205"/>
    </location>
</feature>
<evidence type="ECO:0000259" key="2">
    <source>
        <dbReference type="Pfam" id="PF13568"/>
    </source>
</evidence>
<evidence type="ECO:0000256" key="1">
    <source>
        <dbReference type="SAM" id="SignalP"/>
    </source>
</evidence>
<keyword evidence="4" id="KW-1185">Reference proteome</keyword>
<dbReference type="InterPro" id="IPR025665">
    <property type="entry name" value="Beta-barrel_OMP_2"/>
</dbReference>
<dbReference type="AlphaFoldDB" id="A0A1M6LEU6"/>
<dbReference type="RefSeq" id="WP_072785533.1">
    <property type="nucleotide sequence ID" value="NZ_CP045292.1"/>
</dbReference>
<feature type="domain" description="Outer membrane protein beta-barrel" evidence="2">
    <location>
        <begin position="19"/>
        <end position="183"/>
    </location>
</feature>
<feature type="signal peptide" evidence="1">
    <location>
        <begin position="1"/>
        <end position="20"/>
    </location>
</feature>
<name>A0A1M6LEU6_9FLAO</name>
<gene>
    <name evidence="3" type="ORF">SAMN05444337_2472</name>
</gene>
<dbReference type="Proteomes" id="UP000184232">
    <property type="component" value="Unassembled WGS sequence"/>
</dbReference>
<evidence type="ECO:0000313" key="4">
    <source>
        <dbReference type="Proteomes" id="UP000184232"/>
    </source>
</evidence>
<dbReference type="EMBL" id="FQZH01000005">
    <property type="protein sequence ID" value="SHJ69682.1"/>
    <property type="molecule type" value="Genomic_DNA"/>
</dbReference>
<dbReference type="Pfam" id="PF13568">
    <property type="entry name" value="OMP_b-brl_2"/>
    <property type="match status" value="1"/>
</dbReference>
<accession>A0A1M6LEU6</accession>
<dbReference type="SUPFAM" id="SSF56925">
    <property type="entry name" value="OMPA-like"/>
    <property type="match status" value="1"/>
</dbReference>
<organism evidence="3 4">
    <name type="scientific">Flavobacterium haoranii</name>
    <dbReference type="NCBI Taxonomy" id="683124"/>
    <lineage>
        <taxon>Bacteria</taxon>
        <taxon>Pseudomonadati</taxon>
        <taxon>Bacteroidota</taxon>
        <taxon>Flavobacteriia</taxon>
        <taxon>Flavobacteriales</taxon>
        <taxon>Flavobacteriaceae</taxon>
        <taxon>Flavobacterium</taxon>
    </lineage>
</organism>
<dbReference type="OrthoDB" id="947434at2"/>
<evidence type="ECO:0000313" key="3">
    <source>
        <dbReference type="EMBL" id="SHJ69682.1"/>
    </source>
</evidence>